<evidence type="ECO:0000256" key="8">
    <source>
        <dbReference type="ARBA" id="ARBA00023304"/>
    </source>
</evidence>
<comment type="pathway">
    <text evidence="1">Amino-acid biosynthesis; L-leucine biosynthesis; L-leucine from 3-methyl-2-oxobutanoate: step 1/4.</text>
</comment>
<dbReference type="PROSITE" id="PS50991">
    <property type="entry name" value="PYR_CT"/>
    <property type="match status" value="1"/>
</dbReference>
<evidence type="ECO:0000313" key="12">
    <source>
        <dbReference type="Proteomes" id="UP000589520"/>
    </source>
</evidence>
<dbReference type="SUPFAM" id="SSF51569">
    <property type="entry name" value="Aldolase"/>
    <property type="match status" value="1"/>
</dbReference>
<dbReference type="PROSITE" id="PS00816">
    <property type="entry name" value="AIPM_HOMOCIT_SYNTH_2"/>
    <property type="match status" value="1"/>
</dbReference>
<keyword evidence="6 9" id="KW-0808">Transferase</keyword>
<evidence type="ECO:0000313" key="11">
    <source>
        <dbReference type="EMBL" id="NYF81218.1"/>
    </source>
</evidence>
<organism evidence="11 12">
    <name type="scientific">Granulicella arctica</name>
    <dbReference type="NCBI Taxonomy" id="940613"/>
    <lineage>
        <taxon>Bacteria</taxon>
        <taxon>Pseudomonadati</taxon>
        <taxon>Acidobacteriota</taxon>
        <taxon>Terriglobia</taxon>
        <taxon>Terriglobales</taxon>
        <taxon>Acidobacteriaceae</taxon>
        <taxon>Granulicella</taxon>
    </lineage>
</organism>
<evidence type="ECO:0000256" key="6">
    <source>
        <dbReference type="ARBA" id="ARBA00022679"/>
    </source>
</evidence>
<sequence length="398" mass="42941">MPNTNQVFFFDTTLRDGEQSPGCTMHPAEKLRMAHQLAELGVDILEAGFAIASAGDSESIQSIAREVRGPRIASLARCKHDDIIAAARAIEPAQKSRIHVFLATSDLHLEAKLKITRAEALVQAAESVRLARTYTDDVEFSAEDATRSDIDFLVQIVTIAVQAGATTINLPDTVGYTTPAEYTALFRTIKARVPGLVGTDGTPSVILSTHCHNDLGMAVANSLAGIEGGARQVECTINGIGERAGNAALEEIAAALMVRRDKFPFTNNIDTKQLYPTSKMLSECISFGCSPNKAVVGANAFAHESGIHQHGMLANPLTYEIMTPASVGVSSTNLVLGKHSGRRVLEQRLAELGHPLTREQLDEVYHRFTDLTDRKKSIYDQDLIGLLQPDKSPVTAAI</sequence>
<reference evidence="11 12" key="1">
    <citation type="submission" date="2020-07" db="EMBL/GenBank/DDBJ databases">
        <title>Genomic Encyclopedia of Type Strains, Phase IV (KMG-V): Genome sequencing to study the core and pangenomes of soil and plant-associated prokaryotes.</title>
        <authorList>
            <person name="Whitman W."/>
        </authorList>
    </citation>
    <scope>NUCLEOTIDE SEQUENCE [LARGE SCALE GENOMIC DNA]</scope>
    <source>
        <strain evidence="11 12">X4EP2</strain>
    </source>
</reference>
<evidence type="ECO:0000256" key="1">
    <source>
        <dbReference type="ARBA" id="ARBA00004689"/>
    </source>
</evidence>
<protein>
    <recommendedName>
        <fullName evidence="3">2-isopropylmalate synthase</fullName>
        <ecNumber evidence="3">2.3.3.13</ecNumber>
    </recommendedName>
</protein>
<keyword evidence="12" id="KW-1185">Reference proteome</keyword>
<proteinExistence type="inferred from homology"/>
<keyword evidence="5" id="KW-0028">Amino-acid biosynthesis</keyword>
<dbReference type="PANTHER" id="PTHR10277">
    <property type="entry name" value="HOMOCITRATE SYNTHASE-RELATED"/>
    <property type="match status" value="1"/>
</dbReference>
<dbReference type="CDD" id="cd07940">
    <property type="entry name" value="DRE_TIM_IPMS"/>
    <property type="match status" value="1"/>
</dbReference>
<dbReference type="PANTHER" id="PTHR10277:SF9">
    <property type="entry name" value="2-ISOPROPYLMALATE SYNTHASE 1, CHLOROPLASTIC-RELATED"/>
    <property type="match status" value="1"/>
</dbReference>
<dbReference type="InterPro" id="IPR050073">
    <property type="entry name" value="2-IPM_HCS-like"/>
</dbReference>
<gene>
    <name evidence="11" type="ORF">HDF17_003538</name>
</gene>
<keyword evidence="8" id="KW-0100">Branched-chain amino acid biosynthesis</keyword>
<accession>A0A7Y9PJS5</accession>
<feature type="domain" description="Pyruvate carboxyltransferase" evidence="10">
    <location>
        <begin position="7"/>
        <end position="275"/>
    </location>
</feature>
<evidence type="ECO:0000256" key="5">
    <source>
        <dbReference type="ARBA" id="ARBA00022605"/>
    </source>
</evidence>
<dbReference type="GO" id="GO:0003852">
    <property type="term" value="F:2-isopropylmalate synthase activity"/>
    <property type="evidence" value="ECO:0007669"/>
    <property type="project" value="UniProtKB-EC"/>
</dbReference>
<dbReference type="Pfam" id="PF00682">
    <property type="entry name" value="HMGL-like"/>
    <property type="match status" value="1"/>
</dbReference>
<evidence type="ECO:0000256" key="4">
    <source>
        <dbReference type="ARBA" id="ARBA00022430"/>
    </source>
</evidence>
<dbReference type="Pfam" id="PF22617">
    <property type="entry name" value="HCS_D2"/>
    <property type="match status" value="1"/>
</dbReference>
<dbReference type="EC" id="2.3.3.13" evidence="3"/>
<dbReference type="AlphaFoldDB" id="A0A7Y9PJS5"/>
<dbReference type="Gene3D" id="3.20.20.70">
    <property type="entry name" value="Aldolase class I"/>
    <property type="match status" value="1"/>
</dbReference>
<dbReference type="NCBIfam" id="NF002086">
    <property type="entry name" value="PRK00915.1-3"/>
    <property type="match status" value="1"/>
</dbReference>
<comment type="similarity">
    <text evidence="2">Belongs to the alpha-IPM synthase/homocitrate synthase family. LeuA type 1 subfamily.</text>
</comment>
<dbReference type="Proteomes" id="UP000589520">
    <property type="component" value="Unassembled WGS sequence"/>
</dbReference>
<dbReference type="InterPro" id="IPR054691">
    <property type="entry name" value="LeuA/HCS_post-cat"/>
</dbReference>
<dbReference type="RefSeq" id="WP_179493056.1">
    <property type="nucleotide sequence ID" value="NZ_JACCCW010000002.1"/>
</dbReference>
<evidence type="ECO:0000256" key="2">
    <source>
        <dbReference type="ARBA" id="ARBA00009396"/>
    </source>
</evidence>
<evidence type="ECO:0000256" key="7">
    <source>
        <dbReference type="ARBA" id="ARBA00023211"/>
    </source>
</evidence>
<evidence type="ECO:0000256" key="9">
    <source>
        <dbReference type="RuleBase" id="RU003523"/>
    </source>
</evidence>
<dbReference type="InterPro" id="IPR013785">
    <property type="entry name" value="Aldolase_TIM"/>
</dbReference>
<dbReference type="InterPro" id="IPR002034">
    <property type="entry name" value="AIPM/Hcit_synth_CS"/>
</dbReference>
<dbReference type="PROSITE" id="PS00815">
    <property type="entry name" value="AIPM_HOMOCIT_SYNTH_1"/>
    <property type="match status" value="1"/>
</dbReference>
<evidence type="ECO:0000256" key="3">
    <source>
        <dbReference type="ARBA" id="ARBA00012973"/>
    </source>
</evidence>
<comment type="caution">
    <text evidence="11">The sequence shown here is derived from an EMBL/GenBank/DDBJ whole genome shotgun (WGS) entry which is preliminary data.</text>
</comment>
<dbReference type="InterPro" id="IPR000891">
    <property type="entry name" value="PYR_CT"/>
</dbReference>
<dbReference type="FunFam" id="1.10.238.260:FF:000001">
    <property type="entry name" value="2-isopropylmalate synthase"/>
    <property type="match status" value="1"/>
</dbReference>
<dbReference type="EMBL" id="JACCCW010000002">
    <property type="protein sequence ID" value="NYF81218.1"/>
    <property type="molecule type" value="Genomic_DNA"/>
</dbReference>
<evidence type="ECO:0000259" key="10">
    <source>
        <dbReference type="PROSITE" id="PS50991"/>
    </source>
</evidence>
<dbReference type="GO" id="GO:0009098">
    <property type="term" value="P:L-leucine biosynthetic process"/>
    <property type="evidence" value="ECO:0007669"/>
    <property type="project" value="UniProtKB-KW"/>
</dbReference>
<keyword evidence="7" id="KW-0464">Manganese</keyword>
<name>A0A7Y9PJS5_9BACT</name>
<keyword evidence="11" id="KW-0012">Acyltransferase</keyword>
<dbReference type="Gene3D" id="1.10.238.260">
    <property type="match status" value="1"/>
</dbReference>
<keyword evidence="4" id="KW-0432">Leucine biosynthesis</keyword>
<dbReference type="FunFam" id="3.20.20.70:FF:000010">
    <property type="entry name" value="2-isopropylmalate synthase"/>
    <property type="match status" value="1"/>
</dbReference>